<dbReference type="PANTHER" id="PTHR40037:SF1">
    <property type="entry name" value="PHOSPHOESTERASE SAOUHSC_00951-RELATED"/>
    <property type="match status" value="1"/>
</dbReference>
<accession>A0A318SBW7</accession>
<dbReference type="Proteomes" id="UP000248326">
    <property type="component" value="Unassembled WGS sequence"/>
</dbReference>
<dbReference type="InterPro" id="IPR009097">
    <property type="entry name" value="Cyclic_Pdiesterase"/>
</dbReference>
<proteinExistence type="predicted"/>
<evidence type="ECO:0000313" key="2">
    <source>
        <dbReference type="Proteomes" id="UP000248326"/>
    </source>
</evidence>
<comment type="caution">
    <text evidence="1">The sequence shown here is derived from an EMBL/GenBank/DDBJ whole genome shotgun (WGS) entry which is preliminary data.</text>
</comment>
<dbReference type="Pfam" id="PF13563">
    <property type="entry name" value="2_5_RNA_ligase2"/>
    <property type="match status" value="1"/>
</dbReference>
<organism evidence="1 2">
    <name type="scientific">Deinococcus yavapaiensis KR-236</name>
    <dbReference type="NCBI Taxonomy" id="694435"/>
    <lineage>
        <taxon>Bacteria</taxon>
        <taxon>Thermotogati</taxon>
        <taxon>Deinococcota</taxon>
        <taxon>Deinococci</taxon>
        <taxon>Deinococcales</taxon>
        <taxon>Deinococcaceae</taxon>
        <taxon>Deinococcus</taxon>
    </lineage>
</organism>
<dbReference type="GO" id="GO:0016874">
    <property type="term" value="F:ligase activity"/>
    <property type="evidence" value="ECO:0007669"/>
    <property type="project" value="UniProtKB-KW"/>
</dbReference>
<dbReference type="OrthoDB" id="63166at2"/>
<evidence type="ECO:0000313" key="1">
    <source>
        <dbReference type="EMBL" id="PYE56301.1"/>
    </source>
</evidence>
<keyword evidence="2" id="KW-1185">Reference proteome</keyword>
<gene>
    <name evidence="1" type="ORF">DES52_101105</name>
</gene>
<name>A0A318SBW7_9DEIO</name>
<protein>
    <submittedName>
        <fullName evidence="1">2'-5' RNA ligase</fullName>
    </submittedName>
</protein>
<keyword evidence="1" id="KW-0436">Ligase</keyword>
<dbReference type="RefSeq" id="WP_110884816.1">
    <property type="nucleotide sequence ID" value="NZ_QJSX01000001.1"/>
</dbReference>
<sequence length="174" mass="19550">MALYSLVAWPPAELAAWVRSVQRTHGLAAFGAPHLSLRSPFEYHGDEARLLERCERIAAGTRAFEVTCDEVVRFPGMIFLNLRRTPELLAVHERTLACLPAAPTERDGEGFLPHVTLALGVCSWAEEDTWRAVKDLRPPVERWTVRNVALTRERSGDVLELARYPLVSSELTMC</sequence>
<reference evidence="1 2" key="1">
    <citation type="submission" date="2018-06" db="EMBL/GenBank/DDBJ databases">
        <title>Genomic Encyclopedia of Type Strains, Phase IV (KMG-IV): sequencing the most valuable type-strain genomes for metagenomic binning, comparative biology and taxonomic classification.</title>
        <authorList>
            <person name="Goeker M."/>
        </authorList>
    </citation>
    <scope>NUCLEOTIDE SEQUENCE [LARGE SCALE GENOMIC DNA]</scope>
    <source>
        <strain evidence="1 2">DSM 18048</strain>
    </source>
</reference>
<dbReference type="SUPFAM" id="SSF55144">
    <property type="entry name" value="LigT-like"/>
    <property type="match status" value="1"/>
</dbReference>
<dbReference type="Gene3D" id="3.90.1140.10">
    <property type="entry name" value="Cyclic phosphodiesterase"/>
    <property type="match status" value="1"/>
</dbReference>
<dbReference type="EMBL" id="QJSX01000001">
    <property type="protein sequence ID" value="PYE56301.1"/>
    <property type="molecule type" value="Genomic_DNA"/>
</dbReference>
<dbReference type="AlphaFoldDB" id="A0A318SBW7"/>
<dbReference type="InterPro" id="IPR050580">
    <property type="entry name" value="2H_phosphoesterase_YjcG-like"/>
</dbReference>
<dbReference type="PANTHER" id="PTHR40037">
    <property type="entry name" value="PHOSPHOESTERASE YJCG-RELATED"/>
    <property type="match status" value="1"/>
</dbReference>